<organism evidence="6 7">
    <name type="scientific">Bondarzewia mesenterica</name>
    <dbReference type="NCBI Taxonomy" id="1095465"/>
    <lineage>
        <taxon>Eukaryota</taxon>
        <taxon>Fungi</taxon>
        <taxon>Dikarya</taxon>
        <taxon>Basidiomycota</taxon>
        <taxon>Agaricomycotina</taxon>
        <taxon>Agaricomycetes</taxon>
        <taxon>Russulales</taxon>
        <taxon>Bondarzewiaceae</taxon>
        <taxon>Bondarzewia</taxon>
    </lineage>
</organism>
<dbReference type="InterPro" id="IPR015943">
    <property type="entry name" value="WD40/YVTN_repeat-like_dom_sf"/>
</dbReference>
<comment type="caution">
    <text evidence="6">The sequence shown here is derived from an EMBL/GenBank/DDBJ whole genome shotgun (WGS) entry which is preliminary data.</text>
</comment>
<protein>
    <recommendedName>
        <fullName evidence="5">Peptidase M20 dimerisation domain-containing protein</fullName>
    </recommendedName>
</protein>
<evidence type="ECO:0000256" key="3">
    <source>
        <dbReference type="ARBA" id="ARBA00022723"/>
    </source>
</evidence>
<dbReference type="InterPro" id="IPR002933">
    <property type="entry name" value="Peptidase_M20"/>
</dbReference>
<dbReference type="EMBL" id="SGPL01000048">
    <property type="protein sequence ID" value="THH19346.1"/>
    <property type="molecule type" value="Genomic_DNA"/>
</dbReference>
<dbReference type="Gene3D" id="3.30.70.360">
    <property type="match status" value="1"/>
</dbReference>
<accession>A0A4S4M2J7</accession>
<reference evidence="6 7" key="1">
    <citation type="submission" date="2019-02" db="EMBL/GenBank/DDBJ databases">
        <title>Genome sequencing of the rare red list fungi Bondarzewia mesenterica.</title>
        <authorList>
            <person name="Buettner E."/>
            <person name="Kellner H."/>
        </authorList>
    </citation>
    <scope>NUCLEOTIDE SEQUENCE [LARGE SCALE GENOMIC DNA]</scope>
    <source>
        <strain evidence="6 7">DSM 108281</strain>
    </source>
</reference>
<dbReference type="InterPro" id="IPR011650">
    <property type="entry name" value="Peptidase_M20_dimer"/>
</dbReference>
<dbReference type="InterPro" id="IPR051458">
    <property type="entry name" value="Cyt/Met_Dipeptidase"/>
</dbReference>
<dbReference type="Proteomes" id="UP000310158">
    <property type="component" value="Unassembled WGS sequence"/>
</dbReference>
<dbReference type="InterPro" id="IPR036322">
    <property type="entry name" value="WD40_repeat_dom_sf"/>
</dbReference>
<dbReference type="Pfam" id="PF01546">
    <property type="entry name" value="Peptidase_M20"/>
    <property type="match status" value="1"/>
</dbReference>
<dbReference type="Pfam" id="PF07687">
    <property type="entry name" value="M20_dimer"/>
    <property type="match status" value="1"/>
</dbReference>
<comment type="similarity">
    <text evidence="1">Belongs to the peptidase M20A family.</text>
</comment>
<evidence type="ECO:0000256" key="2">
    <source>
        <dbReference type="ARBA" id="ARBA00022670"/>
    </source>
</evidence>
<evidence type="ECO:0000256" key="1">
    <source>
        <dbReference type="ARBA" id="ARBA00006247"/>
    </source>
</evidence>
<feature type="domain" description="Peptidase M20 dimerisation" evidence="5">
    <location>
        <begin position="657"/>
        <end position="797"/>
    </location>
</feature>
<dbReference type="GO" id="GO:0006508">
    <property type="term" value="P:proteolysis"/>
    <property type="evidence" value="ECO:0007669"/>
    <property type="project" value="UniProtKB-KW"/>
</dbReference>
<dbReference type="InterPro" id="IPR001680">
    <property type="entry name" value="WD40_rpt"/>
</dbReference>
<dbReference type="Gene3D" id="3.40.630.10">
    <property type="entry name" value="Zn peptidases"/>
    <property type="match status" value="1"/>
</dbReference>
<dbReference type="InterPro" id="IPR017149">
    <property type="entry name" value="GSH_degradosome_Dug2"/>
</dbReference>
<evidence type="ECO:0000313" key="6">
    <source>
        <dbReference type="EMBL" id="THH19346.1"/>
    </source>
</evidence>
<gene>
    <name evidence="6" type="ORF">EW146_g1817</name>
</gene>
<dbReference type="Pfam" id="PF00400">
    <property type="entry name" value="WD40"/>
    <property type="match status" value="4"/>
</dbReference>
<dbReference type="AlphaFoldDB" id="A0A4S4M2J7"/>
<dbReference type="OrthoDB" id="7832001at2759"/>
<dbReference type="PANTHER" id="PTHR43270:SF8">
    <property type="entry name" value="DI- AND TRIPEPTIDASE DUG2-RELATED"/>
    <property type="match status" value="1"/>
</dbReference>
<dbReference type="PIRSF" id="PIRSF037237">
    <property type="entry name" value="Peptidase_WD_repeats_DUG2"/>
    <property type="match status" value="1"/>
</dbReference>
<sequence>MPNPIPLLIPSSFTSRTRRRAASLSRNVPAPEPKLVHTLQQAHNSVLSLSTDEKHIYSGSQSQDISVWCRQTFKLKTTLRGHTGSVLALEYAPDKRWLFSASVHSHQVTALYDRADSSRIWCTKTLKPLYILNPYTDTDAGDLFSLCWSATHKTIYIGCQNTSLQWYTFPAFLPDTFLPSSSGTSTPTAATKKAHKFFDSSPRYYRPVEVVPSSGVQTPTQDADGHVQLSQCPEPRAVLDIPAENVIDSAHYGYVYCMVLMPSTRDGSDDPPLGVGGKVHLATGSGDESVKLWECTSEGPRLVHTFECYHGAVLSLVARGDIIYAGCQEGYVKVWDTQTKTLVRTIIVQENVDVLSLSMMHSDVYTCSANGQVKRYSDTYDCTASWKAHDGIILSSIVCRCEESGEYRLVSGGNDDMIKLWNIVPPSSRDHEYGAFVDENGVTVPNGMPSFIRPFSLTRSFVAVIWYVVARAPDVLLYALSSFVSMPSVSSSPAHREDCRQTAIWLAKCLHQLGAHTKTLSTGDVHNPIVFAKFEGSQTGKKKPRILFYGHYDVIAAPPEGWDSDPFHMTARNGYLYGRGVTDDKGPTLAVACAAAALLETRRLGIDLIFLIEGEEETGSVGFREAIRKHKELIGHVDAILVSNSTWIACDTPCITYGLRGVVHCNIEITSKCKDSHSGVEGGGVDEPMQDMVQLLSKLMGKDRKVLIPGFYDCVRPQDEEEKQLFKVLESVTQSPASSLAARWREPSLTIHNVEGSGPRNPTVIPGTVKAQVSLRIVPDQELDTIGESLCQYVRDSFKALESPNSLKVAIDHTADWWLGNLEHPWFKALEGAIQDEWGVEPLRIREGGSIPSVPFLEKEFNCPALHLPMGQSSDQAHLPNERISLSNLRRGKSVIERFLMTVAKGENSRPTLS</sequence>
<dbReference type="Gene3D" id="2.130.10.10">
    <property type="entry name" value="YVTN repeat-like/Quinoprotein amine dehydrogenase"/>
    <property type="match status" value="2"/>
</dbReference>
<evidence type="ECO:0000256" key="4">
    <source>
        <dbReference type="ARBA" id="ARBA00022801"/>
    </source>
</evidence>
<proteinExistence type="inferred from homology"/>
<dbReference type="GO" id="GO:0006751">
    <property type="term" value="P:glutathione catabolic process"/>
    <property type="evidence" value="ECO:0007669"/>
    <property type="project" value="InterPro"/>
</dbReference>
<dbReference type="GO" id="GO:0008233">
    <property type="term" value="F:peptidase activity"/>
    <property type="evidence" value="ECO:0007669"/>
    <property type="project" value="UniProtKB-KW"/>
</dbReference>
<dbReference type="SMART" id="SM00320">
    <property type="entry name" value="WD40"/>
    <property type="match status" value="7"/>
</dbReference>
<keyword evidence="3" id="KW-0479">Metal-binding</keyword>
<evidence type="ECO:0000313" key="7">
    <source>
        <dbReference type="Proteomes" id="UP000310158"/>
    </source>
</evidence>
<name>A0A4S4M2J7_9AGAM</name>
<dbReference type="GO" id="GO:0046872">
    <property type="term" value="F:metal ion binding"/>
    <property type="evidence" value="ECO:0007669"/>
    <property type="project" value="UniProtKB-KW"/>
</dbReference>
<dbReference type="SUPFAM" id="SSF50978">
    <property type="entry name" value="WD40 repeat-like"/>
    <property type="match status" value="1"/>
</dbReference>
<keyword evidence="7" id="KW-1185">Reference proteome</keyword>
<keyword evidence="2" id="KW-0645">Protease</keyword>
<keyword evidence="4" id="KW-0378">Hydrolase</keyword>
<dbReference type="PANTHER" id="PTHR43270">
    <property type="entry name" value="BETA-ALA-HIS DIPEPTIDASE"/>
    <property type="match status" value="1"/>
</dbReference>
<dbReference type="SUPFAM" id="SSF53187">
    <property type="entry name" value="Zn-dependent exopeptidases"/>
    <property type="match status" value="1"/>
</dbReference>
<evidence type="ECO:0000259" key="5">
    <source>
        <dbReference type="Pfam" id="PF07687"/>
    </source>
</evidence>